<dbReference type="Proteomes" id="UP001189429">
    <property type="component" value="Unassembled WGS sequence"/>
</dbReference>
<feature type="non-terminal residue" evidence="1">
    <location>
        <position position="78"/>
    </location>
</feature>
<organism evidence="1 2">
    <name type="scientific">Prorocentrum cordatum</name>
    <dbReference type="NCBI Taxonomy" id="2364126"/>
    <lineage>
        <taxon>Eukaryota</taxon>
        <taxon>Sar</taxon>
        <taxon>Alveolata</taxon>
        <taxon>Dinophyceae</taxon>
        <taxon>Prorocentrales</taxon>
        <taxon>Prorocentraceae</taxon>
        <taxon>Prorocentrum</taxon>
    </lineage>
</organism>
<dbReference type="EMBL" id="CAUYUJ010005509">
    <property type="protein sequence ID" value="CAK0813895.1"/>
    <property type="molecule type" value="Genomic_DNA"/>
</dbReference>
<comment type="caution">
    <text evidence="1">The sequence shown here is derived from an EMBL/GenBank/DDBJ whole genome shotgun (WGS) entry which is preliminary data.</text>
</comment>
<reference evidence="1" key="1">
    <citation type="submission" date="2023-10" db="EMBL/GenBank/DDBJ databases">
        <authorList>
            <person name="Chen Y."/>
            <person name="Shah S."/>
            <person name="Dougan E. K."/>
            <person name="Thang M."/>
            <person name="Chan C."/>
        </authorList>
    </citation>
    <scope>NUCLEOTIDE SEQUENCE [LARGE SCALE GENOMIC DNA]</scope>
</reference>
<evidence type="ECO:0000313" key="2">
    <source>
        <dbReference type="Proteomes" id="UP001189429"/>
    </source>
</evidence>
<sequence>DLPAIHGKVSPAQVVFVLKVQTRCAHAGPPARSAPEGRRRDVARMGEAVKQLAELKIQALQKGKLEGLTFKLQRILVE</sequence>
<keyword evidence="2" id="KW-1185">Reference proteome</keyword>
<feature type="non-terminal residue" evidence="1">
    <location>
        <position position="1"/>
    </location>
</feature>
<gene>
    <name evidence="1" type="ORF">PCOR1329_LOCUS17672</name>
</gene>
<protein>
    <submittedName>
        <fullName evidence="1">Uncharacterized protein</fullName>
    </submittedName>
</protein>
<proteinExistence type="predicted"/>
<evidence type="ECO:0000313" key="1">
    <source>
        <dbReference type="EMBL" id="CAK0813895.1"/>
    </source>
</evidence>
<name>A0ABN9R541_9DINO</name>
<accession>A0ABN9R541</accession>